<dbReference type="InterPro" id="IPR011626">
    <property type="entry name" value="Alpha-macroglobulin_TED"/>
</dbReference>
<dbReference type="PANTHER" id="PTHR11412">
    <property type="entry name" value="MACROGLOBULIN / COMPLEMENT"/>
    <property type="match status" value="1"/>
</dbReference>
<feature type="domain" description="Alpha-macroglobulin receptor-binding" evidence="15">
    <location>
        <begin position="1427"/>
        <end position="1515"/>
    </location>
</feature>
<dbReference type="PANTHER" id="PTHR11412:SF171">
    <property type="entry name" value="PREGNANCY ZONE PROTEIN-LIKE PROTEIN"/>
    <property type="match status" value="1"/>
</dbReference>
<keyword evidence="6" id="KW-0722">Serine protease inhibitor</keyword>
<name>A0A8S1DPZ8_9INSE</name>
<proteinExistence type="inferred from homology"/>
<dbReference type="InterPro" id="IPR001599">
    <property type="entry name" value="Macroglobln_a2"/>
</dbReference>
<dbReference type="Proteomes" id="UP000494165">
    <property type="component" value="Unassembled WGS sequence"/>
</dbReference>
<dbReference type="Pfam" id="PF07677">
    <property type="entry name" value="A2M_recep"/>
    <property type="match status" value="1"/>
</dbReference>
<dbReference type="InterPro" id="IPR041813">
    <property type="entry name" value="A2M_TED"/>
</dbReference>
<dbReference type="Gene3D" id="2.60.120.1540">
    <property type="match status" value="1"/>
</dbReference>
<dbReference type="SMART" id="SM01360">
    <property type="entry name" value="A2M"/>
    <property type="match status" value="1"/>
</dbReference>
<evidence type="ECO:0000256" key="5">
    <source>
        <dbReference type="ARBA" id="ARBA00022729"/>
    </source>
</evidence>
<accession>A0A8S1DPZ8</accession>
<dbReference type="InterPro" id="IPR040839">
    <property type="entry name" value="MG4"/>
</dbReference>
<dbReference type="InterPro" id="IPR019742">
    <property type="entry name" value="MacrogloblnA2_CS"/>
</dbReference>
<keyword evidence="17" id="KW-1185">Reference proteome</keyword>
<evidence type="ECO:0000256" key="7">
    <source>
        <dbReference type="ARBA" id="ARBA00023157"/>
    </source>
</evidence>
<evidence type="ECO:0000259" key="15">
    <source>
        <dbReference type="SMART" id="SM01361"/>
    </source>
</evidence>
<evidence type="ECO:0000313" key="17">
    <source>
        <dbReference type="Proteomes" id="UP000494165"/>
    </source>
</evidence>
<dbReference type="InterPro" id="IPR047565">
    <property type="entry name" value="Alpha-macroglob_thiol-ester_cl"/>
</dbReference>
<evidence type="ECO:0000256" key="11">
    <source>
        <dbReference type="ARBA" id="ARBA00078071"/>
    </source>
</evidence>
<keyword evidence="5 12" id="KW-0732">Signal</keyword>
<dbReference type="CDD" id="cd02897">
    <property type="entry name" value="A2M_2"/>
    <property type="match status" value="1"/>
</dbReference>
<evidence type="ECO:0000256" key="3">
    <source>
        <dbReference type="ARBA" id="ARBA00022525"/>
    </source>
</evidence>
<comment type="subunit">
    <text evidence="10">Heterodimer of a TEP1-N chain and an TEP1-C chain non-covalently linked. Forms a complex composed of TEP1-N and TEP1-C heterodimer, LRIM1 and APL1C; the interaction stabilizes TEP1-N and TEP1-C heterodimer, prevents its binding to tissues while circulating in the hemolymph and protects the thioester bond from hydrolysis. Mature TEP1 and to a lesser extent full-length TEP1 interact with SPCLIP1; the interaction is induced by microbial infection.</text>
</comment>
<dbReference type="Pfam" id="PF01835">
    <property type="entry name" value="MG2"/>
    <property type="match status" value="1"/>
</dbReference>
<keyword evidence="4" id="KW-0646">Protease inhibitor</keyword>
<dbReference type="SMART" id="SM01419">
    <property type="entry name" value="Thiol-ester_cl"/>
    <property type="match status" value="1"/>
</dbReference>
<evidence type="ECO:0000256" key="10">
    <source>
        <dbReference type="ARBA" id="ARBA00063781"/>
    </source>
</evidence>
<dbReference type="GO" id="GO:0004867">
    <property type="term" value="F:serine-type endopeptidase inhibitor activity"/>
    <property type="evidence" value="ECO:0007669"/>
    <property type="project" value="UniProtKB-KW"/>
</dbReference>
<dbReference type="GO" id="GO:0005615">
    <property type="term" value="C:extracellular space"/>
    <property type="evidence" value="ECO:0007669"/>
    <property type="project" value="InterPro"/>
</dbReference>
<organism evidence="16 17">
    <name type="scientific">Cloeon dipterum</name>
    <dbReference type="NCBI Taxonomy" id="197152"/>
    <lineage>
        <taxon>Eukaryota</taxon>
        <taxon>Metazoa</taxon>
        <taxon>Ecdysozoa</taxon>
        <taxon>Arthropoda</taxon>
        <taxon>Hexapoda</taxon>
        <taxon>Insecta</taxon>
        <taxon>Pterygota</taxon>
        <taxon>Palaeoptera</taxon>
        <taxon>Ephemeroptera</taxon>
        <taxon>Pisciforma</taxon>
        <taxon>Baetidae</taxon>
        <taxon>Cloeon</taxon>
    </lineage>
</organism>
<dbReference type="Gene3D" id="2.60.40.690">
    <property type="entry name" value="Alpha-macroglobulin, receptor-binding domain"/>
    <property type="match status" value="1"/>
</dbReference>
<comment type="caution">
    <text evidence="16">The sequence shown here is derived from an EMBL/GenBank/DDBJ whole genome shotgun (WGS) entry which is preliminary data.</text>
</comment>
<dbReference type="Gene3D" id="2.20.130.20">
    <property type="match status" value="1"/>
</dbReference>
<comment type="function">
    <text evidence="9">Binds covalently through a thioester bond to the pathogen surface resulting in pathogen clearance.</text>
</comment>
<feature type="domain" description="Alpha-2-macroglobulin" evidence="14">
    <location>
        <begin position="790"/>
        <end position="880"/>
    </location>
</feature>
<dbReference type="Gene3D" id="2.60.40.1930">
    <property type="match status" value="2"/>
</dbReference>
<keyword evidence="3" id="KW-0964">Secreted</keyword>
<dbReference type="InterPro" id="IPR013783">
    <property type="entry name" value="Ig-like_fold"/>
</dbReference>
<evidence type="ECO:0000259" key="13">
    <source>
        <dbReference type="SMART" id="SM01359"/>
    </source>
</evidence>
<dbReference type="InterPro" id="IPR041555">
    <property type="entry name" value="MG3"/>
</dbReference>
<dbReference type="SUPFAM" id="SSF49410">
    <property type="entry name" value="Alpha-macroglobulin receptor domain"/>
    <property type="match status" value="1"/>
</dbReference>
<dbReference type="Pfam" id="PF00207">
    <property type="entry name" value="A2M"/>
    <property type="match status" value="1"/>
</dbReference>
<dbReference type="Pfam" id="PF17789">
    <property type="entry name" value="MG4"/>
    <property type="match status" value="1"/>
</dbReference>
<evidence type="ECO:0000256" key="6">
    <source>
        <dbReference type="ARBA" id="ARBA00022900"/>
    </source>
</evidence>
<comment type="similarity">
    <text evidence="2">Belongs to the protease inhibitor I39 (alpha-2-macroglobulin) family.</text>
</comment>
<dbReference type="InterPro" id="IPR036595">
    <property type="entry name" value="A-macroglobulin_rcpt-bd_sf"/>
</dbReference>
<keyword evidence="7" id="KW-1015">Disulfide bond</keyword>
<dbReference type="FunFam" id="2.60.40.1930:FF:000001">
    <property type="entry name" value="CD109 isoform 3"/>
    <property type="match status" value="1"/>
</dbReference>
<dbReference type="Gene3D" id="2.60.40.1940">
    <property type="match status" value="1"/>
</dbReference>
<feature type="domain" description="Alpha-2-macroglobulin bait region" evidence="13">
    <location>
        <begin position="459"/>
        <end position="625"/>
    </location>
</feature>
<feature type="chain" id="PRO_5035924264" description="TEP1-F" evidence="12">
    <location>
        <begin position="23"/>
        <end position="1524"/>
    </location>
</feature>
<gene>
    <name evidence="16" type="ORF">CLODIP_2_CD12536</name>
</gene>
<evidence type="ECO:0000256" key="9">
    <source>
        <dbReference type="ARBA" id="ARBA00057615"/>
    </source>
</evidence>
<dbReference type="InterPro" id="IPR009048">
    <property type="entry name" value="A-macroglobulin_rcpt-bd"/>
</dbReference>
<evidence type="ECO:0000256" key="8">
    <source>
        <dbReference type="ARBA" id="ARBA00023180"/>
    </source>
</evidence>
<dbReference type="SMART" id="SM01359">
    <property type="entry name" value="A2M_N_2"/>
    <property type="match status" value="1"/>
</dbReference>
<reference evidence="16 17" key="1">
    <citation type="submission" date="2020-04" db="EMBL/GenBank/DDBJ databases">
        <authorList>
            <person name="Alioto T."/>
            <person name="Alioto T."/>
            <person name="Gomez Garrido J."/>
        </authorList>
    </citation>
    <scope>NUCLEOTIDE SEQUENCE [LARGE SCALE GENOMIC DNA]</scope>
</reference>
<dbReference type="Pfam" id="PF17791">
    <property type="entry name" value="MG3"/>
    <property type="match status" value="1"/>
</dbReference>
<dbReference type="InterPro" id="IPR014756">
    <property type="entry name" value="Ig_E-set"/>
</dbReference>
<evidence type="ECO:0000256" key="1">
    <source>
        <dbReference type="ARBA" id="ARBA00004613"/>
    </source>
</evidence>
<dbReference type="InterPro" id="IPR008930">
    <property type="entry name" value="Terpenoid_cyclase/PrenylTrfase"/>
</dbReference>
<dbReference type="Gene3D" id="1.50.10.20">
    <property type="match status" value="1"/>
</dbReference>
<dbReference type="PROSITE" id="PS00477">
    <property type="entry name" value="ALPHA_2_MACROGLOBULIN"/>
    <property type="match status" value="1"/>
</dbReference>
<dbReference type="Gene3D" id="6.20.50.160">
    <property type="match status" value="1"/>
</dbReference>
<dbReference type="InterPro" id="IPR011625">
    <property type="entry name" value="A2M_N_BRD"/>
</dbReference>
<sequence length="1524" mass="171152">MKLLRLILLFVMLWADVPLAVGTEETKFILMAPSVFAVEKTETILLNILDNPKKSNFKIRLLTEENNEERELNAIVLENPDAKLHEIQLSVPTTKSYSGKLELHYDEGKNLSSELLFFTPRYSTFIETDKPFYKPGELVQFRILQTKENFLPITTPALPKVWITNPDGIKTAVWTDVERKNGLVQLDFQLISEPIKGHWTISVRHGKDERVDIQSFEVKEYVLPKFEVTVEPPRDFDLSSGNDFTWKVCAKYTFGGAVQGTVKAVFKPVKYHYGFYWRGESPENETIISQINGTLRKNDGCSEFVLTKENINKDVDGKARVSGVIFNATIEEKGTGETREVIETNYFQKATLDNTHQRQFYRPFIPFRGEFTLKKGNDDPIPHAELELTAEGEDIEGEHKIESIQTDQEGKVYFTILAGISKTEITVKAKCKNSTKNACSELSADQTIYPWVSSSNSHIEINSPHKIAKCGEKLEAEVLFTFGKNIKGSSIDFKYIVESRGNIMKTGVVTAKAEAITPPTLKNVVYKANFTSEESEISVGKFNLDLLAESRFSPELKLIVFYIREDKEIVASSRTFKIQNCFTNKVTSKFTKQSVRPGQSVTLSLGASADSLCALTAVDKAVKLLKKRDTWDAERFFLLNNVNGVKQENYVSWKYEVRKCKKEPSEKPVAPERASTASRRIRYHPRYTMEFGNAKRVFEDSRVLILSTLEHNIKPCHYGNTKEECDECPFGDLFPEVYFTFATTSMPGLAGGAVPVLESVAVPAQASGTFDADRVAVIKEEKVRSFFPETWLWKLEGVSANETKNLLLETPDSITDWVLNTVCVSNTDGVGIAPETSLRVIKPFFMDFTLPYSVKREEILHLKVSLFNQLSRELPVKLTFGSFTGGDLRGKQTFSACLGGFDKLVHTFELDTKVLGKHNISVSAGIDDSLRDCGSGESVSVSDEIIKPILIKPEGIPVEKTRSLFYCSEKKDVQQISWNLELPENIVPGSDRAEVAVIGDLLGPSMEHLDRLVQLPVGCGEQNMVLFVPNIVVLKYLNVSGSAENPRLQEEAVQNMKAGYQRELKYRHDDGSYSAFGKSDESGSMWLTAFVVKSFAQAREFIDVDQDDLKKSTDWILSHQLENGCFRQVGKLFHKAMKGGVSESPVALTAYILIALLKSKSVENDKVFENGLDCLKQSSADTELYTRVISTYALQLISERLNRPASVGNDARKALDDLIKSTTKEGDTDVYWQKDATSLGLNIEMTAYAILTLVKVGGTENLELAFNATRWVSKQRNSNGGFVSTQDTVVALEALAVFASTLPRGNVDLKITVTPEGRDSLNFEVKSANKQILQQKDLGSVPRNLQWTADGEGCGLIQVENYFACYLEYRFNFFYKFQNTVRYNLKKSSEKLDAFNVTSKVSKAKGEKCTDLELEFTLAYNLPDGASNMAVLEVELLSGYKPSTTSLDKLKNKVPTFKRWEFEEGKLQLYFDSIDSTPLSVPIIIAQKVQVENIKPAQVKLYDYYEQEWFARDEYGLAGLNCSP</sequence>
<evidence type="ECO:0000259" key="14">
    <source>
        <dbReference type="SMART" id="SM01360"/>
    </source>
</evidence>
<evidence type="ECO:0000313" key="16">
    <source>
        <dbReference type="EMBL" id="CAB3382759.1"/>
    </source>
</evidence>
<dbReference type="InterPro" id="IPR002890">
    <property type="entry name" value="MG2"/>
</dbReference>
<dbReference type="SUPFAM" id="SSF81296">
    <property type="entry name" value="E set domains"/>
    <property type="match status" value="1"/>
</dbReference>
<dbReference type="SUPFAM" id="SSF48239">
    <property type="entry name" value="Terpenoid cyclases/Protein prenyltransferases"/>
    <property type="match status" value="1"/>
</dbReference>
<keyword evidence="8" id="KW-0325">Glycoprotein</keyword>
<dbReference type="Pfam" id="PF07678">
    <property type="entry name" value="TED_complement"/>
    <property type="match status" value="1"/>
</dbReference>
<comment type="subcellular location">
    <subcellularLocation>
        <location evidence="1">Secreted</location>
    </subcellularLocation>
</comment>
<evidence type="ECO:0000256" key="4">
    <source>
        <dbReference type="ARBA" id="ARBA00022690"/>
    </source>
</evidence>
<dbReference type="Pfam" id="PF07703">
    <property type="entry name" value="A2M_BRD"/>
    <property type="match status" value="1"/>
</dbReference>
<dbReference type="OrthoDB" id="9998011at2759"/>
<evidence type="ECO:0000256" key="2">
    <source>
        <dbReference type="ARBA" id="ARBA00010952"/>
    </source>
</evidence>
<dbReference type="EMBL" id="CADEPI010000283">
    <property type="protein sequence ID" value="CAB3382759.1"/>
    <property type="molecule type" value="Genomic_DNA"/>
</dbReference>
<dbReference type="Gene3D" id="2.60.40.10">
    <property type="entry name" value="Immunoglobulins"/>
    <property type="match status" value="2"/>
</dbReference>
<dbReference type="SMART" id="SM01361">
    <property type="entry name" value="A2M_recep"/>
    <property type="match status" value="1"/>
</dbReference>
<protein>
    <recommendedName>
        <fullName evidence="11">TEP1-F</fullName>
    </recommendedName>
</protein>
<evidence type="ECO:0000256" key="12">
    <source>
        <dbReference type="SAM" id="SignalP"/>
    </source>
</evidence>
<dbReference type="InterPro" id="IPR050473">
    <property type="entry name" value="A2M/Complement_sys"/>
</dbReference>
<feature type="signal peptide" evidence="12">
    <location>
        <begin position="1"/>
        <end position="22"/>
    </location>
</feature>